<accession>A0A3N6MDR2</accession>
<organism evidence="2 3">
    <name type="scientific">Natrarchaeobius chitinivorans</name>
    <dbReference type="NCBI Taxonomy" id="1679083"/>
    <lineage>
        <taxon>Archaea</taxon>
        <taxon>Methanobacteriati</taxon>
        <taxon>Methanobacteriota</taxon>
        <taxon>Stenosarchaea group</taxon>
        <taxon>Halobacteria</taxon>
        <taxon>Halobacteriales</taxon>
        <taxon>Natrialbaceae</taxon>
        <taxon>Natrarchaeobius</taxon>
    </lineage>
</organism>
<proteinExistence type="predicted"/>
<name>A0A3N6MDR2_NATCH</name>
<feature type="region of interest" description="Disordered" evidence="1">
    <location>
        <begin position="75"/>
        <end position="121"/>
    </location>
</feature>
<dbReference type="AlphaFoldDB" id="A0A3N6MDR2"/>
<dbReference type="OrthoDB" id="202242at2157"/>
<comment type="caution">
    <text evidence="2">The sequence shown here is derived from an EMBL/GenBank/DDBJ whole genome shotgun (WGS) entry which is preliminary data.</text>
</comment>
<dbReference type="Proteomes" id="UP000281431">
    <property type="component" value="Unassembled WGS sequence"/>
</dbReference>
<keyword evidence="3" id="KW-1185">Reference proteome</keyword>
<protein>
    <submittedName>
        <fullName evidence="2">Uncharacterized protein</fullName>
    </submittedName>
</protein>
<evidence type="ECO:0000313" key="2">
    <source>
        <dbReference type="EMBL" id="RQH00928.1"/>
    </source>
</evidence>
<gene>
    <name evidence="2" type="ORF">EA472_09920</name>
</gene>
<evidence type="ECO:0000256" key="1">
    <source>
        <dbReference type="SAM" id="MobiDB-lite"/>
    </source>
</evidence>
<dbReference type="EMBL" id="REFZ01000005">
    <property type="protein sequence ID" value="RQH00928.1"/>
    <property type="molecule type" value="Genomic_DNA"/>
</dbReference>
<sequence>MALQRLLSGDPSKSSKLYLAIGVLSLAKAIAVRNDQERFRRELLDAGLFIGVGIALRKYSQLKAEKRAELESQLPGWVGGSEGGTESPAAGLQSFAKRRLQDQSETEPTIRDRARGIVPSL</sequence>
<reference evidence="2 3" key="1">
    <citation type="submission" date="2018-10" db="EMBL/GenBank/DDBJ databases">
        <title>Natrarchaeobius chitinivorans gen. nov., sp. nov., and Natrarchaeobius haloalkaliphilus sp. nov., alkaliphilic, chitin-utilizing haloarchaea from hypersaline alkaline lakes.</title>
        <authorList>
            <person name="Sorokin D.Y."/>
            <person name="Elcheninov A.G."/>
            <person name="Kostrikina N.A."/>
            <person name="Bale N.J."/>
            <person name="Sinninghe Damste J.S."/>
            <person name="Khijniak T.V."/>
            <person name="Kublanov I.V."/>
            <person name="Toshchakov S.V."/>
        </authorList>
    </citation>
    <scope>NUCLEOTIDE SEQUENCE [LARGE SCALE GENOMIC DNA]</scope>
    <source>
        <strain evidence="2 3">AArcht7</strain>
    </source>
</reference>
<evidence type="ECO:0000313" key="3">
    <source>
        <dbReference type="Proteomes" id="UP000281431"/>
    </source>
</evidence>